<dbReference type="InterPro" id="IPR036691">
    <property type="entry name" value="Endo/exonu/phosph_ase_sf"/>
</dbReference>
<feature type="domain" description="Endonuclease/exonuclease/phosphatase" evidence="1">
    <location>
        <begin position="66"/>
        <end position="270"/>
    </location>
</feature>
<dbReference type="GO" id="GO:0004519">
    <property type="term" value="F:endonuclease activity"/>
    <property type="evidence" value="ECO:0007669"/>
    <property type="project" value="UniProtKB-KW"/>
</dbReference>
<dbReference type="EMBL" id="CP050266">
    <property type="protein sequence ID" value="QIR05541.1"/>
    <property type="molecule type" value="Genomic_DNA"/>
</dbReference>
<evidence type="ECO:0000259" key="1">
    <source>
        <dbReference type="Pfam" id="PF03372"/>
    </source>
</evidence>
<sequence length="281" mass="31549">MMKRRIGKAMAWGTAILVPAAVVGVNGYFTVPDSTQLHTVSGIHRQCVDYIHASPLDEDGHFSLLVWNIYKQQRPHWETALSQYRDPHRLMLLQEASFGPQLARWINQASLHYDQAYAFAMQDAVAGVMNLSQVNPMHSCAYTAVEPYLRLPKSALYSEYQLSNGQRLAVVNIHSINFTYAMSAYKKQLAALEKVLAQVEGPIILAGDFNTWSQRRLEAVRAMVSRLSLQEMAFSPDERITKFGLPLDHVFYRGLVVEGAKALDNGASDHTPMEAQLRVIS</sequence>
<dbReference type="Gene3D" id="3.60.10.10">
    <property type="entry name" value="Endonuclease/exonuclease/phosphatase"/>
    <property type="match status" value="1"/>
</dbReference>
<protein>
    <submittedName>
        <fullName evidence="2">Endonuclease/exonuclease/phosphatase family protein</fullName>
    </submittedName>
</protein>
<accession>A0ABX6K5Z1</accession>
<reference evidence="2 3" key="1">
    <citation type="submission" date="2020-03" db="EMBL/GenBank/DDBJ databases">
        <title>Genome mining reveals the biosynthetic pathways of PHA and ectoines of the halophilic strain Salinivibrio costicola M318 isolated from fermented shrimp paste.</title>
        <authorList>
            <person name="Doan T.V."/>
            <person name="Tran L.T."/>
            <person name="Trieu T.A."/>
            <person name="Nguyen Q.V."/>
            <person name="Quach T.N."/>
            <person name="Phi T.Q."/>
            <person name="Kumar S."/>
        </authorList>
    </citation>
    <scope>NUCLEOTIDE SEQUENCE [LARGE SCALE GENOMIC DNA]</scope>
    <source>
        <strain evidence="2 3">M318</strain>
    </source>
</reference>
<dbReference type="SUPFAM" id="SSF56219">
    <property type="entry name" value="DNase I-like"/>
    <property type="match status" value="1"/>
</dbReference>
<dbReference type="NCBIfam" id="NF003840">
    <property type="entry name" value="PRK05421.1-2"/>
    <property type="match status" value="1"/>
</dbReference>
<organism evidence="2 3">
    <name type="scientific">Salinivibrio costicola</name>
    <name type="common">Vibrio costicola</name>
    <dbReference type="NCBI Taxonomy" id="51367"/>
    <lineage>
        <taxon>Bacteria</taxon>
        <taxon>Pseudomonadati</taxon>
        <taxon>Pseudomonadota</taxon>
        <taxon>Gammaproteobacteria</taxon>
        <taxon>Vibrionales</taxon>
        <taxon>Vibrionaceae</taxon>
        <taxon>Salinivibrio</taxon>
    </lineage>
</organism>
<keyword evidence="2" id="KW-0378">Hydrolase</keyword>
<dbReference type="NCBIfam" id="NF003841">
    <property type="entry name" value="PRK05421.1-3"/>
    <property type="match status" value="1"/>
</dbReference>
<evidence type="ECO:0000313" key="3">
    <source>
        <dbReference type="Proteomes" id="UP000501408"/>
    </source>
</evidence>
<gene>
    <name evidence="2" type="ORF">HBA18_03615</name>
</gene>
<evidence type="ECO:0000313" key="2">
    <source>
        <dbReference type="EMBL" id="QIR05541.1"/>
    </source>
</evidence>
<dbReference type="NCBIfam" id="NF003842">
    <property type="entry name" value="PRK05421.1-4"/>
    <property type="match status" value="1"/>
</dbReference>
<proteinExistence type="predicted"/>
<dbReference type="InterPro" id="IPR005135">
    <property type="entry name" value="Endo/exonuclease/phosphatase"/>
</dbReference>
<dbReference type="Proteomes" id="UP000501408">
    <property type="component" value="Chromosome 1"/>
</dbReference>
<keyword evidence="3" id="KW-1185">Reference proteome</keyword>
<keyword evidence="2" id="KW-0540">Nuclease</keyword>
<name>A0ABX6K5Z1_SALCS</name>
<keyword evidence="2" id="KW-0255">Endonuclease</keyword>
<dbReference type="Pfam" id="PF03372">
    <property type="entry name" value="Exo_endo_phos"/>
    <property type="match status" value="1"/>
</dbReference>